<dbReference type="AlphaFoldDB" id="S3J6B1"/>
<gene>
    <name evidence="2" type="ORF">HMPREF0201_00721</name>
</gene>
<dbReference type="RefSeq" id="WP_016535060.1">
    <property type="nucleotide sequence ID" value="NZ_KE161030.1"/>
</dbReference>
<accession>S3J6B1</accession>
<protein>
    <recommendedName>
        <fullName evidence="1">RiboL-PSP-HEPN domain-containing protein</fullName>
    </recommendedName>
</protein>
<dbReference type="EMBL" id="ATDT01000004">
    <property type="protein sequence ID" value="EPF20121.1"/>
    <property type="molecule type" value="Genomic_DNA"/>
</dbReference>
<dbReference type="Proteomes" id="UP000014585">
    <property type="component" value="Unassembled WGS sequence"/>
</dbReference>
<proteinExistence type="predicted"/>
<sequence length="187" mass="21690">MNDMGKQAIDSLYTDFVENYGRLIEIGEVSFANSYKSQFAKVILLACASYFESATTLVIHSMLNPTRCNITRQFIENKALSRQYHALFDWNNRSVNKFFAFFGADFKTFMAAKMRQDADIKRSIDNFLELGDLRNQLAHENYALFRLNLTPEEIYEKFNGAHIFIDNLNGYMNEYKEALQAQLAQEP</sequence>
<name>S3J6B1_9ENTR</name>
<dbReference type="Pfam" id="PF18735">
    <property type="entry name" value="HEPN_RiboL-PSP"/>
    <property type="match status" value="1"/>
</dbReference>
<evidence type="ECO:0000313" key="3">
    <source>
        <dbReference type="Proteomes" id="UP000014585"/>
    </source>
</evidence>
<comment type="caution">
    <text evidence="2">The sequence shown here is derived from an EMBL/GenBank/DDBJ whole genome shotgun (WGS) entry which is preliminary data.</text>
</comment>
<evidence type="ECO:0000259" key="1">
    <source>
        <dbReference type="Pfam" id="PF18735"/>
    </source>
</evidence>
<organism evidence="2 3">
    <name type="scientific">Cedecea davisae DSM 4568</name>
    <dbReference type="NCBI Taxonomy" id="566551"/>
    <lineage>
        <taxon>Bacteria</taxon>
        <taxon>Pseudomonadati</taxon>
        <taxon>Pseudomonadota</taxon>
        <taxon>Gammaproteobacteria</taxon>
        <taxon>Enterobacterales</taxon>
        <taxon>Enterobacteriaceae</taxon>
        <taxon>Cedecea</taxon>
    </lineage>
</organism>
<feature type="domain" description="RiboL-PSP-HEPN" evidence="1">
    <location>
        <begin position="29"/>
        <end position="172"/>
    </location>
</feature>
<dbReference type="OrthoDB" id="9770340at2"/>
<dbReference type="PATRIC" id="fig|566551.4.peg.659"/>
<dbReference type="InterPro" id="IPR041519">
    <property type="entry name" value="HEPN_RiboL-PSP"/>
</dbReference>
<evidence type="ECO:0000313" key="2">
    <source>
        <dbReference type="EMBL" id="EPF20121.1"/>
    </source>
</evidence>
<reference evidence="2 3" key="1">
    <citation type="submission" date="2013-04" db="EMBL/GenBank/DDBJ databases">
        <authorList>
            <person name="Weinstock G."/>
            <person name="Sodergren E."/>
            <person name="Lobos E.A."/>
            <person name="Fulton L."/>
            <person name="Fulton R."/>
            <person name="Courtney L."/>
            <person name="Fronick C."/>
            <person name="O'Laughlin M."/>
            <person name="Godfrey J."/>
            <person name="Wilson R.M."/>
            <person name="Miner T."/>
            <person name="Farmer C."/>
            <person name="Delehaunty K."/>
            <person name="Cordes M."/>
            <person name="Minx P."/>
            <person name="Tomlinson C."/>
            <person name="Chen J."/>
            <person name="Wollam A."/>
            <person name="Pepin K.H."/>
            <person name="Palsikar V.B."/>
            <person name="Zhang X."/>
            <person name="Suruliraj S."/>
            <person name="Perna N.T."/>
            <person name="Plunkett G."/>
            <person name="Warren W."/>
            <person name="Mitreva M."/>
            <person name="Mardis E.R."/>
            <person name="Wilson R.K."/>
        </authorList>
    </citation>
    <scope>NUCLEOTIDE SEQUENCE [LARGE SCALE GENOMIC DNA]</scope>
    <source>
        <strain evidence="2 3">DSM 4568</strain>
    </source>
</reference>
<dbReference type="STRING" id="566551.HMPREF0201_00721"/>
<dbReference type="HOGENOM" id="CLU_118475_0_0_6"/>